<evidence type="ECO:0000313" key="20">
    <source>
        <dbReference type="EMBL" id="KAF7843039.1"/>
    </source>
</evidence>
<evidence type="ECO:0000256" key="3">
    <source>
        <dbReference type="ARBA" id="ARBA00008536"/>
    </source>
</evidence>
<comment type="similarity">
    <text evidence="3">In the N-terminal section; belongs to the leguminous lectin family.</text>
</comment>
<feature type="region of interest" description="Disordered" evidence="17">
    <location>
        <begin position="560"/>
        <end position="579"/>
    </location>
</feature>
<dbReference type="FunFam" id="1.10.510.10:FF:000240">
    <property type="entry name" value="Lectin-domain containing receptor kinase A4.3"/>
    <property type="match status" value="1"/>
</dbReference>
<comment type="caution">
    <text evidence="20">The sequence shown here is derived from an EMBL/GenBank/DDBJ whole genome shotgun (WGS) entry which is preliminary data.</text>
</comment>
<dbReference type="Gene3D" id="2.60.120.200">
    <property type="match status" value="1"/>
</dbReference>
<evidence type="ECO:0000313" key="21">
    <source>
        <dbReference type="Proteomes" id="UP000634136"/>
    </source>
</evidence>
<evidence type="ECO:0000256" key="16">
    <source>
        <dbReference type="ARBA" id="ARBA00023180"/>
    </source>
</evidence>
<dbReference type="Pfam" id="PF00069">
    <property type="entry name" value="Pkinase"/>
    <property type="match status" value="1"/>
</dbReference>
<dbReference type="InterPro" id="IPR013320">
    <property type="entry name" value="ConA-like_dom_sf"/>
</dbReference>
<dbReference type="GO" id="GO:0002229">
    <property type="term" value="P:defense response to oomycetes"/>
    <property type="evidence" value="ECO:0007669"/>
    <property type="project" value="UniProtKB-ARBA"/>
</dbReference>
<dbReference type="InterPro" id="IPR001220">
    <property type="entry name" value="Legume_lectin_dom"/>
</dbReference>
<dbReference type="OrthoDB" id="4062651at2759"/>
<comment type="similarity">
    <text evidence="2">Belongs to the leguminous lectin family.</text>
</comment>
<keyword evidence="12" id="KW-0067">ATP-binding</keyword>
<keyword evidence="13 18" id="KW-1133">Transmembrane helix</keyword>
<dbReference type="SUPFAM" id="SSF49899">
    <property type="entry name" value="Concanavalin A-like lectins/glucanases"/>
    <property type="match status" value="1"/>
</dbReference>
<dbReference type="Proteomes" id="UP000634136">
    <property type="component" value="Unassembled WGS sequence"/>
</dbReference>
<feature type="transmembrane region" description="Helical" evidence="18">
    <location>
        <begin position="282"/>
        <end position="304"/>
    </location>
</feature>
<dbReference type="EMBL" id="JAAIUW010000002">
    <property type="protein sequence ID" value="KAF7843039.1"/>
    <property type="molecule type" value="Genomic_DNA"/>
</dbReference>
<evidence type="ECO:0000256" key="8">
    <source>
        <dbReference type="ARBA" id="ARBA00022692"/>
    </source>
</evidence>
<keyword evidence="21" id="KW-1185">Reference proteome</keyword>
<evidence type="ECO:0000256" key="15">
    <source>
        <dbReference type="ARBA" id="ARBA00023170"/>
    </source>
</evidence>
<evidence type="ECO:0000256" key="7">
    <source>
        <dbReference type="ARBA" id="ARBA00022527"/>
    </source>
</evidence>
<keyword evidence="7" id="KW-0723">Serine/threonine-protein kinase</keyword>
<dbReference type="PROSITE" id="PS00108">
    <property type="entry name" value="PROTEIN_KINASE_ST"/>
    <property type="match status" value="1"/>
</dbReference>
<dbReference type="AlphaFoldDB" id="A0A834XD67"/>
<keyword evidence="8 18" id="KW-0812">Transmembrane</keyword>
<evidence type="ECO:0000256" key="10">
    <source>
        <dbReference type="ARBA" id="ARBA00022734"/>
    </source>
</evidence>
<comment type="subcellular location">
    <subcellularLocation>
        <location evidence="1">Cell membrane</location>
        <topology evidence="1">Single-pass type I membrane protein</topology>
    </subcellularLocation>
</comment>
<evidence type="ECO:0000256" key="4">
    <source>
        <dbReference type="ARBA" id="ARBA00010217"/>
    </source>
</evidence>
<dbReference type="GO" id="GO:0005524">
    <property type="term" value="F:ATP binding"/>
    <property type="evidence" value="ECO:0007669"/>
    <property type="project" value="UniProtKB-KW"/>
</dbReference>
<dbReference type="Gene3D" id="1.10.510.10">
    <property type="entry name" value="Transferase(Phosphotransferase) domain 1"/>
    <property type="match status" value="1"/>
</dbReference>
<evidence type="ECO:0000256" key="2">
    <source>
        <dbReference type="ARBA" id="ARBA00007606"/>
    </source>
</evidence>
<sequence length="579" mass="65500">MEASHKRMKIHLLPCLAITKIFWFLIIIPPAASITFNYQQFLDKNNYEQNLKLKGDVYQENGFLQLTRNGLESAGRVTYKKQLQLWDPNTKKLADFTTHFSFSINSSNPKHSADGITFFLAHPNFSLPVPPDGSGIGLVGRTDPNYPEKYPFVAVEFDTFPNQDLGDPPYEHVGIDVNNMWTQYTTQWYYVNDSKKVFDAEITYNSSSHLLNAAFTGYKNDTKIHQNYSHQIDLRDFLPSQVQFGISSATGDIYGTHTLCSWSFNSSDITLESYSKKKKKKVITGVSIGLVVLICGLFLAWLVIWKKEYHKRKKDHDFDHSLDIDFESIGPKKFSYKELVKATNNFAEEKKLGEGGFARYDIAQGLASAILYLHEEWKHYVVHRDIKPSNIMLDSNFNAKLGDFGLARLVEHGKGSSETTVVAGTKGYMAPECVTVSKATKESDVYSFGVVALELACGRKPIVLSTTSEEQVVMVEWVWEMYGMEKLLEAADPRLCGHFKEQELERLMIVGLWSAHPDYVLRPSIRQAMNVLNFEASVPILPPKMPKATYDIRQIQASNSDSYTGSSQATTSDTALFPR</sequence>
<evidence type="ECO:0000256" key="11">
    <source>
        <dbReference type="ARBA" id="ARBA00022741"/>
    </source>
</evidence>
<dbReference type="InterPro" id="IPR050528">
    <property type="entry name" value="L-type_Lectin-RKs"/>
</dbReference>
<keyword evidence="6" id="KW-1003">Cell membrane</keyword>
<evidence type="ECO:0000256" key="13">
    <source>
        <dbReference type="ARBA" id="ARBA00022989"/>
    </source>
</evidence>
<accession>A0A834XD67</accession>
<feature type="transmembrane region" description="Helical" evidence="18">
    <location>
        <begin position="12"/>
        <end position="32"/>
    </location>
</feature>
<dbReference type="GO" id="GO:0005886">
    <property type="term" value="C:plasma membrane"/>
    <property type="evidence" value="ECO:0007669"/>
    <property type="project" value="UniProtKB-SubCell"/>
</dbReference>
<feature type="domain" description="Protein kinase" evidence="19">
    <location>
        <begin position="239"/>
        <end position="541"/>
    </location>
</feature>
<evidence type="ECO:0000256" key="14">
    <source>
        <dbReference type="ARBA" id="ARBA00023136"/>
    </source>
</evidence>
<evidence type="ECO:0000256" key="18">
    <source>
        <dbReference type="SAM" id="Phobius"/>
    </source>
</evidence>
<dbReference type="Pfam" id="PF00139">
    <property type="entry name" value="Lectin_legB"/>
    <property type="match status" value="1"/>
</dbReference>
<dbReference type="SUPFAM" id="SSF56112">
    <property type="entry name" value="Protein kinase-like (PK-like)"/>
    <property type="match status" value="1"/>
</dbReference>
<keyword evidence="10 20" id="KW-0430">Lectin</keyword>
<dbReference type="GO" id="GO:0004674">
    <property type="term" value="F:protein serine/threonine kinase activity"/>
    <property type="evidence" value="ECO:0007669"/>
    <property type="project" value="UniProtKB-KW"/>
</dbReference>
<keyword evidence="16" id="KW-0325">Glycoprotein</keyword>
<keyword evidence="7" id="KW-0808">Transferase</keyword>
<dbReference type="SMART" id="SM00220">
    <property type="entry name" value="S_TKc"/>
    <property type="match status" value="1"/>
</dbReference>
<protein>
    <recommendedName>
        <fullName evidence="5">non-specific serine/threonine protein kinase</fullName>
        <ecNumber evidence="5">2.7.11.1</ecNumber>
    </recommendedName>
</protein>
<evidence type="ECO:0000259" key="19">
    <source>
        <dbReference type="PROSITE" id="PS50011"/>
    </source>
</evidence>
<comment type="similarity">
    <text evidence="4">In the C-terminal section; belongs to the protein kinase superfamily. Ser/Thr protein kinase family.</text>
</comment>
<evidence type="ECO:0000256" key="9">
    <source>
        <dbReference type="ARBA" id="ARBA00022729"/>
    </source>
</evidence>
<evidence type="ECO:0000256" key="12">
    <source>
        <dbReference type="ARBA" id="ARBA00022840"/>
    </source>
</evidence>
<dbReference type="PROSITE" id="PS50011">
    <property type="entry name" value="PROTEIN_KINASE_DOM"/>
    <property type="match status" value="1"/>
</dbReference>
<dbReference type="InterPro" id="IPR000719">
    <property type="entry name" value="Prot_kinase_dom"/>
</dbReference>
<dbReference type="InterPro" id="IPR008271">
    <property type="entry name" value="Ser/Thr_kinase_AS"/>
</dbReference>
<keyword evidence="11" id="KW-0547">Nucleotide-binding</keyword>
<dbReference type="CDD" id="cd06899">
    <property type="entry name" value="lectin_legume_LecRK_Arcelin_ConA"/>
    <property type="match status" value="1"/>
</dbReference>
<keyword evidence="14 18" id="KW-0472">Membrane</keyword>
<keyword evidence="9" id="KW-0732">Signal</keyword>
<dbReference type="EC" id="2.7.11.1" evidence="5"/>
<dbReference type="InterPro" id="IPR011009">
    <property type="entry name" value="Kinase-like_dom_sf"/>
</dbReference>
<evidence type="ECO:0000256" key="17">
    <source>
        <dbReference type="SAM" id="MobiDB-lite"/>
    </source>
</evidence>
<keyword evidence="20" id="KW-0418">Kinase</keyword>
<evidence type="ECO:0000256" key="6">
    <source>
        <dbReference type="ARBA" id="ARBA00022475"/>
    </source>
</evidence>
<dbReference type="PANTHER" id="PTHR27007">
    <property type="match status" value="1"/>
</dbReference>
<gene>
    <name evidence="20" type="ORF">G2W53_005337</name>
</gene>
<name>A0A834XD67_9FABA</name>
<evidence type="ECO:0000256" key="1">
    <source>
        <dbReference type="ARBA" id="ARBA00004251"/>
    </source>
</evidence>
<reference evidence="20" key="1">
    <citation type="submission" date="2020-09" db="EMBL/GenBank/DDBJ databases">
        <title>Genome-Enabled Discovery of Anthraquinone Biosynthesis in Senna tora.</title>
        <authorList>
            <person name="Kang S.-H."/>
            <person name="Pandey R.P."/>
            <person name="Lee C.-M."/>
            <person name="Sim J.-S."/>
            <person name="Jeong J.-T."/>
            <person name="Choi B.-S."/>
            <person name="Jung M."/>
            <person name="Ginzburg D."/>
            <person name="Zhao K."/>
            <person name="Won S.Y."/>
            <person name="Oh T.-J."/>
            <person name="Yu Y."/>
            <person name="Kim N.-H."/>
            <person name="Lee O.R."/>
            <person name="Lee T.-H."/>
            <person name="Bashyal P."/>
            <person name="Kim T.-S."/>
            <person name="Lee W.-H."/>
            <person name="Kawkins C."/>
            <person name="Kim C.-K."/>
            <person name="Kim J.S."/>
            <person name="Ahn B.O."/>
            <person name="Rhee S.Y."/>
            <person name="Sohng J.K."/>
        </authorList>
    </citation>
    <scope>NUCLEOTIDE SEQUENCE</scope>
    <source>
        <tissue evidence="20">Leaf</tissue>
    </source>
</reference>
<dbReference type="InterPro" id="IPR019825">
    <property type="entry name" value="Lectin_legB_Mn/Ca_BS"/>
</dbReference>
<keyword evidence="15 20" id="KW-0675">Receptor</keyword>
<proteinExistence type="inferred from homology"/>
<evidence type="ECO:0000256" key="5">
    <source>
        <dbReference type="ARBA" id="ARBA00012513"/>
    </source>
</evidence>
<dbReference type="PROSITE" id="PS00307">
    <property type="entry name" value="LECTIN_LEGUME_BETA"/>
    <property type="match status" value="1"/>
</dbReference>
<dbReference type="GO" id="GO:0030246">
    <property type="term" value="F:carbohydrate binding"/>
    <property type="evidence" value="ECO:0007669"/>
    <property type="project" value="UniProtKB-KW"/>
</dbReference>
<organism evidence="20 21">
    <name type="scientific">Senna tora</name>
    <dbReference type="NCBI Taxonomy" id="362788"/>
    <lineage>
        <taxon>Eukaryota</taxon>
        <taxon>Viridiplantae</taxon>
        <taxon>Streptophyta</taxon>
        <taxon>Embryophyta</taxon>
        <taxon>Tracheophyta</taxon>
        <taxon>Spermatophyta</taxon>
        <taxon>Magnoliopsida</taxon>
        <taxon>eudicotyledons</taxon>
        <taxon>Gunneridae</taxon>
        <taxon>Pentapetalae</taxon>
        <taxon>rosids</taxon>
        <taxon>fabids</taxon>
        <taxon>Fabales</taxon>
        <taxon>Fabaceae</taxon>
        <taxon>Caesalpinioideae</taxon>
        <taxon>Cassia clade</taxon>
        <taxon>Senna</taxon>
    </lineage>
</organism>